<evidence type="ECO:0000256" key="1">
    <source>
        <dbReference type="SAM" id="Phobius"/>
    </source>
</evidence>
<organism evidence="2 3">
    <name type="scientific">Altererythrobacter ishigakiensis</name>
    <dbReference type="NCBI Taxonomy" id="476157"/>
    <lineage>
        <taxon>Bacteria</taxon>
        <taxon>Pseudomonadati</taxon>
        <taxon>Pseudomonadota</taxon>
        <taxon>Alphaproteobacteria</taxon>
        <taxon>Sphingomonadales</taxon>
        <taxon>Erythrobacteraceae</taxon>
        <taxon>Altererythrobacter</taxon>
    </lineage>
</organism>
<keyword evidence="1" id="KW-0812">Transmembrane</keyword>
<evidence type="ECO:0000313" key="3">
    <source>
        <dbReference type="Proteomes" id="UP000320547"/>
    </source>
</evidence>
<dbReference type="OrthoDB" id="7356530at2"/>
<evidence type="ECO:0000313" key="2">
    <source>
        <dbReference type="EMBL" id="TWJ06808.1"/>
    </source>
</evidence>
<dbReference type="AlphaFoldDB" id="A0A562UMH4"/>
<comment type="caution">
    <text evidence="2">The sequence shown here is derived from an EMBL/GenBank/DDBJ whole genome shotgun (WGS) entry which is preliminary data.</text>
</comment>
<name>A0A562UMH4_9SPHN</name>
<protein>
    <submittedName>
        <fullName evidence="2">Putative membrane protein</fullName>
    </submittedName>
</protein>
<keyword evidence="1" id="KW-1133">Transmembrane helix</keyword>
<gene>
    <name evidence="2" type="ORF">JN10_2345</name>
</gene>
<reference evidence="2 3" key="1">
    <citation type="submission" date="2019-07" db="EMBL/GenBank/DDBJ databases">
        <title>Genomic Encyclopedia of Archaeal and Bacterial Type Strains, Phase II (KMG-II): from individual species to whole genera.</title>
        <authorList>
            <person name="Goeker M."/>
        </authorList>
    </citation>
    <scope>NUCLEOTIDE SEQUENCE [LARGE SCALE GENOMIC DNA]</scope>
    <source>
        <strain evidence="2 3">ATCC BAA-2084</strain>
    </source>
</reference>
<feature type="transmembrane region" description="Helical" evidence="1">
    <location>
        <begin position="129"/>
        <end position="152"/>
    </location>
</feature>
<dbReference type="STRING" id="476157.GCA_001663155_01021"/>
<proteinExistence type="predicted"/>
<feature type="transmembrane region" description="Helical" evidence="1">
    <location>
        <begin position="87"/>
        <end position="108"/>
    </location>
</feature>
<dbReference type="Proteomes" id="UP000320547">
    <property type="component" value="Unassembled WGS sequence"/>
</dbReference>
<dbReference type="EMBL" id="VLLK01000002">
    <property type="protein sequence ID" value="TWJ06808.1"/>
    <property type="molecule type" value="Genomic_DNA"/>
</dbReference>
<keyword evidence="3" id="KW-1185">Reference proteome</keyword>
<accession>A0A562UMH4</accession>
<dbReference type="RefSeq" id="WP_067598191.1">
    <property type="nucleotide sequence ID" value="NZ_CP015963.1"/>
</dbReference>
<sequence length="156" mass="17733">MIFDDFTIARALHVVSIAGWIGGVWFVTFVVMPAIAKSEPPEERLSSFHHIEQGFSAQAKAWVLLAGASGFWMAWRGEMWSRFAEPGYWWMHAMLALWMAFFVMLFIAEPLFLHRRMAHSQTPERDFRLMVRVHQVLSIAALLTTLGAMAGAHGIL</sequence>
<feature type="transmembrane region" description="Helical" evidence="1">
    <location>
        <begin position="12"/>
        <end position="36"/>
    </location>
</feature>
<keyword evidence="1" id="KW-0472">Membrane</keyword>